<gene>
    <name evidence="1" type="ORF">TWF718_005020</name>
</gene>
<accession>A0AAN8N979</accession>
<sequence>MARETEKDFNHTYFALGERHILNDLGRPSYVTHSAERAYYHYPNLSQTPYVIQISNYRNPIGEILKARGIRAGSKQWKEEMEMLCFECDCLVCPCGLEGVECLCDSDEFVVGEAEWLGCRRCEYCVRAVKLDLPLSGDGADGVVFCGQRFRAVGLRNARWWC</sequence>
<dbReference type="AlphaFoldDB" id="A0AAN8N979"/>
<dbReference type="Proteomes" id="UP001313282">
    <property type="component" value="Unassembled WGS sequence"/>
</dbReference>
<name>A0AAN8N979_9PEZI</name>
<evidence type="ECO:0000313" key="2">
    <source>
        <dbReference type="Proteomes" id="UP001313282"/>
    </source>
</evidence>
<dbReference type="EMBL" id="JAVHNR010000002">
    <property type="protein sequence ID" value="KAK6351875.1"/>
    <property type="molecule type" value="Genomic_DNA"/>
</dbReference>
<comment type="caution">
    <text evidence="1">The sequence shown here is derived from an EMBL/GenBank/DDBJ whole genome shotgun (WGS) entry which is preliminary data.</text>
</comment>
<keyword evidence="2" id="KW-1185">Reference proteome</keyword>
<proteinExistence type="predicted"/>
<evidence type="ECO:0000313" key="1">
    <source>
        <dbReference type="EMBL" id="KAK6351875.1"/>
    </source>
</evidence>
<protein>
    <submittedName>
        <fullName evidence="1">Uncharacterized protein</fullName>
    </submittedName>
</protein>
<reference evidence="1 2" key="1">
    <citation type="submission" date="2019-10" db="EMBL/GenBank/DDBJ databases">
        <authorList>
            <person name="Palmer J.M."/>
        </authorList>
    </citation>
    <scope>NUCLEOTIDE SEQUENCE [LARGE SCALE GENOMIC DNA]</scope>
    <source>
        <strain evidence="1 2">TWF718</strain>
    </source>
</reference>
<organism evidence="1 2">
    <name type="scientific">Orbilia javanica</name>
    <dbReference type="NCBI Taxonomy" id="47235"/>
    <lineage>
        <taxon>Eukaryota</taxon>
        <taxon>Fungi</taxon>
        <taxon>Dikarya</taxon>
        <taxon>Ascomycota</taxon>
        <taxon>Pezizomycotina</taxon>
        <taxon>Orbiliomycetes</taxon>
        <taxon>Orbiliales</taxon>
        <taxon>Orbiliaceae</taxon>
        <taxon>Orbilia</taxon>
    </lineage>
</organism>